<feature type="domain" description="BD-FAE-like" evidence="2">
    <location>
        <begin position="38"/>
        <end position="238"/>
    </location>
</feature>
<dbReference type="Pfam" id="PF20434">
    <property type="entry name" value="BD-FAE"/>
    <property type="match status" value="1"/>
</dbReference>
<gene>
    <name evidence="3" type="ORF">H8700_04230</name>
</gene>
<name>A0ABR7MUI5_9FIRM</name>
<dbReference type="GO" id="GO:0016787">
    <property type="term" value="F:hydrolase activity"/>
    <property type="evidence" value="ECO:0007669"/>
    <property type="project" value="UniProtKB-KW"/>
</dbReference>
<dbReference type="Proteomes" id="UP000637513">
    <property type="component" value="Unassembled WGS sequence"/>
</dbReference>
<dbReference type="PANTHER" id="PTHR48081">
    <property type="entry name" value="AB HYDROLASE SUPERFAMILY PROTEIN C4A8.06C"/>
    <property type="match status" value="1"/>
</dbReference>
<evidence type="ECO:0000313" key="3">
    <source>
        <dbReference type="EMBL" id="MBC8556912.1"/>
    </source>
</evidence>
<dbReference type="EMBL" id="JACRSW010000014">
    <property type="protein sequence ID" value="MBC8556912.1"/>
    <property type="molecule type" value="Genomic_DNA"/>
</dbReference>
<evidence type="ECO:0000256" key="1">
    <source>
        <dbReference type="ARBA" id="ARBA00022801"/>
    </source>
</evidence>
<dbReference type="InterPro" id="IPR050300">
    <property type="entry name" value="GDXG_lipolytic_enzyme"/>
</dbReference>
<dbReference type="SUPFAM" id="SSF53474">
    <property type="entry name" value="alpha/beta-Hydrolases"/>
    <property type="match status" value="1"/>
</dbReference>
<organism evidence="3 4">
    <name type="scientific">Jutongia hominis</name>
    <dbReference type="NCBI Taxonomy" id="2763664"/>
    <lineage>
        <taxon>Bacteria</taxon>
        <taxon>Bacillati</taxon>
        <taxon>Bacillota</taxon>
        <taxon>Clostridia</taxon>
        <taxon>Lachnospirales</taxon>
        <taxon>Lachnospiraceae</taxon>
        <taxon>Jutongia</taxon>
    </lineage>
</organism>
<dbReference type="RefSeq" id="WP_249303539.1">
    <property type="nucleotide sequence ID" value="NZ_JACRSW010000014.1"/>
</dbReference>
<protein>
    <submittedName>
        <fullName evidence="3">Alpha/beta hydrolase fold domain-containing protein</fullName>
    </submittedName>
</protein>
<accession>A0ABR7MUI5</accession>
<sequence>MKKEIAVKFDDLEWLYSPNWEYFDYGNCKRHLQVIMPYSKKGLEKKYPVIFYITGAAWHKQEMYNDIPKLVELAKKGAAIVSIEVRESDIAIFPAQIEDIKNAMECVVEKITKFNLPFDIKEAYLMGHSSGGHLAMMAVLHNACGMIEMPNVKGVILESASSDILICSNEPLPPWMSVRPSTVLLGIDSIEGNEEIAYKASCTSLISEDIVLPPVLMFHCINDPVVSVENSRTLYEKLEEKNHSVEYYEIKDWDEHGGNIYFSETVLTIIQDFIKKTK</sequence>
<dbReference type="Gene3D" id="3.40.50.1820">
    <property type="entry name" value="alpha/beta hydrolase"/>
    <property type="match status" value="1"/>
</dbReference>
<proteinExistence type="predicted"/>
<dbReference type="InterPro" id="IPR029058">
    <property type="entry name" value="AB_hydrolase_fold"/>
</dbReference>
<dbReference type="InterPro" id="IPR049492">
    <property type="entry name" value="BD-FAE-like_dom"/>
</dbReference>
<reference evidence="3 4" key="1">
    <citation type="submission" date="2020-08" db="EMBL/GenBank/DDBJ databases">
        <title>Genome public.</title>
        <authorList>
            <person name="Liu C."/>
            <person name="Sun Q."/>
        </authorList>
    </citation>
    <scope>NUCLEOTIDE SEQUENCE [LARGE SCALE GENOMIC DNA]</scope>
    <source>
        <strain evidence="3 4">BX3</strain>
    </source>
</reference>
<evidence type="ECO:0000313" key="4">
    <source>
        <dbReference type="Proteomes" id="UP000637513"/>
    </source>
</evidence>
<keyword evidence="4" id="KW-1185">Reference proteome</keyword>
<evidence type="ECO:0000259" key="2">
    <source>
        <dbReference type="Pfam" id="PF20434"/>
    </source>
</evidence>
<keyword evidence="1 3" id="KW-0378">Hydrolase</keyword>
<comment type="caution">
    <text evidence="3">The sequence shown here is derived from an EMBL/GenBank/DDBJ whole genome shotgun (WGS) entry which is preliminary data.</text>
</comment>